<organism evidence="2 3">
    <name type="scientific">Gluconacetobacter sacchari DSM 12717</name>
    <dbReference type="NCBI Taxonomy" id="1307940"/>
    <lineage>
        <taxon>Bacteria</taxon>
        <taxon>Pseudomonadati</taxon>
        <taxon>Pseudomonadota</taxon>
        <taxon>Alphaproteobacteria</taxon>
        <taxon>Acetobacterales</taxon>
        <taxon>Acetobacteraceae</taxon>
        <taxon>Gluconacetobacter</taxon>
    </lineage>
</organism>
<reference evidence="2" key="1">
    <citation type="submission" date="2013-04" db="EMBL/GenBank/DDBJ databases">
        <title>The genome sequencing project of 58 acetic acid bacteria.</title>
        <authorList>
            <person name="Okamoto-Kainuma A."/>
            <person name="Ishikawa M."/>
            <person name="Umino S."/>
            <person name="Koizumi Y."/>
            <person name="Shiwa Y."/>
            <person name="Yoshikawa H."/>
            <person name="Matsutani M."/>
            <person name="Matsushita K."/>
        </authorList>
    </citation>
    <scope>NUCLEOTIDE SEQUENCE</scope>
    <source>
        <strain evidence="2">DSM 12717</strain>
    </source>
</reference>
<dbReference type="EMBL" id="BAQP01000033">
    <property type="protein sequence ID" value="GBQ21363.1"/>
    <property type="molecule type" value="Genomic_DNA"/>
</dbReference>
<sequence length="69" mass="7288">MVPQGRAGIQRFVTEDVQHRAAQMAGIEGGGLPEMAETHDSDGGFGGDPGNQVPSEDMAFLRTCCPRIS</sequence>
<gene>
    <name evidence="2" type="ORF">AA12717_0862</name>
</gene>
<name>A0ABQ0P437_9PROT</name>
<evidence type="ECO:0000313" key="2">
    <source>
        <dbReference type="EMBL" id="GBQ21363.1"/>
    </source>
</evidence>
<evidence type="ECO:0000313" key="3">
    <source>
        <dbReference type="Proteomes" id="UP001060895"/>
    </source>
</evidence>
<protein>
    <submittedName>
        <fullName evidence="2">Uncharacterized protein</fullName>
    </submittedName>
</protein>
<accession>A0ABQ0P437</accession>
<dbReference type="Proteomes" id="UP001060895">
    <property type="component" value="Unassembled WGS sequence"/>
</dbReference>
<evidence type="ECO:0000256" key="1">
    <source>
        <dbReference type="SAM" id="MobiDB-lite"/>
    </source>
</evidence>
<keyword evidence="3" id="KW-1185">Reference proteome</keyword>
<feature type="region of interest" description="Disordered" evidence="1">
    <location>
        <begin position="28"/>
        <end position="57"/>
    </location>
</feature>
<comment type="caution">
    <text evidence="2">The sequence shown here is derived from an EMBL/GenBank/DDBJ whole genome shotgun (WGS) entry which is preliminary data.</text>
</comment>
<proteinExistence type="predicted"/>